<feature type="compositionally biased region" description="Acidic residues" evidence="1">
    <location>
        <begin position="114"/>
        <end position="129"/>
    </location>
</feature>
<evidence type="ECO:0000313" key="3">
    <source>
        <dbReference type="Proteomes" id="UP001176940"/>
    </source>
</evidence>
<feature type="region of interest" description="Disordered" evidence="1">
    <location>
        <begin position="111"/>
        <end position="153"/>
    </location>
</feature>
<comment type="caution">
    <text evidence="2">The sequence shown here is derived from an EMBL/GenBank/DDBJ whole genome shotgun (WGS) entry which is preliminary data.</text>
</comment>
<organism evidence="2 3">
    <name type="scientific">Ranitomeya imitator</name>
    <name type="common">mimic poison frog</name>
    <dbReference type="NCBI Taxonomy" id="111125"/>
    <lineage>
        <taxon>Eukaryota</taxon>
        <taxon>Metazoa</taxon>
        <taxon>Chordata</taxon>
        <taxon>Craniata</taxon>
        <taxon>Vertebrata</taxon>
        <taxon>Euteleostomi</taxon>
        <taxon>Amphibia</taxon>
        <taxon>Batrachia</taxon>
        <taxon>Anura</taxon>
        <taxon>Neobatrachia</taxon>
        <taxon>Hyloidea</taxon>
        <taxon>Dendrobatidae</taxon>
        <taxon>Dendrobatinae</taxon>
        <taxon>Ranitomeya</taxon>
    </lineage>
</organism>
<protein>
    <recommendedName>
        <fullName evidence="4">C2H2-type domain-containing protein</fullName>
    </recommendedName>
</protein>
<dbReference type="Proteomes" id="UP001176940">
    <property type="component" value="Unassembled WGS sequence"/>
</dbReference>
<dbReference type="PANTHER" id="PTHR23057:SF4">
    <property type="entry name" value="ZINC FINGER PROTEIN DPF3"/>
    <property type="match status" value="1"/>
</dbReference>
<dbReference type="InterPro" id="IPR051580">
    <property type="entry name" value="ZnF-Chromatin_assoc"/>
</dbReference>
<gene>
    <name evidence="2" type="ORF">RIMI_LOCUS10396639</name>
</gene>
<sequence length="296" mass="34346">MTSSLRAQPLCPERCRDGETLSAPDLRWERESRILIAAACQTQRYRYPGRCNITDRYRYRSKVAQCEDVDFPLRKDNVMSEGTTLEALLRGEGLEKKDVREEDSLQEIQRVLENDENADDANGDDDFEEELPKRKNRSRGRARGGRRRNDTSFDEHDKPYVCDRYVSTFRIASGFGQDFMQWRQDFMKSTPLCCNIWTLRFFTLRLNAASNTAFPERGNIPLGQCSLYQSQAVDSYKQKHNPKTAEKVCGKRYKNRPGLSYHYTHTHLADEEGTDSRDQESRSPCSPSILRSENQK</sequence>
<dbReference type="EMBL" id="CAUEEQ010022409">
    <property type="protein sequence ID" value="CAJ0944366.1"/>
    <property type="molecule type" value="Genomic_DNA"/>
</dbReference>
<accession>A0ABN9LND9</accession>
<feature type="compositionally biased region" description="Basic residues" evidence="1">
    <location>
        <begin position="134"/>
        <end position="146"/>
    </location>
</feature>
<feature type="region of interest" description="Disordered" evidence="1">
    <location>
        <begin position="267"/>
        <end position="296"/>
    </location>
</feature>
<feature type="compositionally biased region" description="Basic and acidic residues" evidence="1">
    <location>
        <begin position="267"/>
        <end position="281"/>
    </location>
</feature>
<feature type="non-terminal residue" evidence="2">
    <location>
        <position position="296"/>
    </location>
</feature>
<feature type="compositionally biased region" description="Polar residues" evidence="1">
    <location>
        <begin position="282"/>
        <end position="296"/>
    </location>
</feature>
<dbReference type="PANTHER" id="PTHR23057">
    <property type="entry name" value="JUXTAPOSED WITH ANOTHER ZINC FINGER PROTEIN 1"/>
    <property type="match status" value="1"/>
</dbReference>
<evidence type="ECO:0008006" key="4">
    <source>
        <dbReference type="Google" id="ProtNLM"/>
    </source>
</evidence>
<keyword evidence="3" id="KW-1185">Reference proteome</keyword>
<reference evidence="2" key="1">
    <citation type="submission" date="2023-07" db="EMBL/GenBank/DDBJ databases">
        <authorList>
            <person name="Stuckert A."/>
        </authorList>
    </citation>
    <scope>NUCLEOTIDE SEQUENCE</scope>
</reference>
<proteinExistence type="predicted"/>
<name>A0ABN9LND9_9NEOB</name>
<evidence type="ECO:0000313" key="2">
    <source>
        <dbReference type="EMBL" id="CAJ0944366.1"/>
    </source>
</evidence>
<evidence type="ECO:0000256" key="1">
    <source>
        <dbReference type="SAM" id="MobiDB-lite"/>
    </source>
</evidence>